<reference evidence="2" key="1">
    <citation type="journal article" date="2021" name="Sci. Adv.">
        <title>The American lobster genome reveals insights on longevity, neural, and immune adaptations.</title>
        <authorList>
            <person name="Polinski J.M."/>
            <person name="Zimin A.V."/>
            <person name="Clark K.F."/>
            <person name="Kohn A.B."/>
            <person name="Sadowski N."/>
            <person name="Timp W."/>
            <person name="Ptitsyn A."/>
            <person name="Khanna P."/>
            <person name="Romanova D.Y."/>
            <person name="Williams P."/>
            <person name="Greenwood S.J."/>
            <person name="Moroz L.L."/>
            <person name="Walt D.R."/>
            <person name="Bodnar A.G."/>
        </authorList>
    </citation>
    <scope>NUCLEOTIDE SEQUENCE</scope>
    <source>
        <strain evidence="2">GMGI-L3</strain>
    </source>
</reference>
<dbReference type="EMBL" id="JAHLQT010034244">
    <property type="protein sequence ID" value="KAG7158945.1"/>
    <property type="molecule type" value="Genomic_DNA"/>
</dbReference>
<evidence type="ECO:0000313" key="2">
    <source>
        <dbReference type="EMBL" id="KAG7158945.1"/>
    </source>
</evidence>
<dbReference type="Proteomes" id="UP000747542">
    <property type="component" value="Unassembled WGS sequence"/>
</dbReference>
<keyword evidence="3" id="KW-1185">Reference proteome</keyword>
<gene>
    <name evidence="2" type="ORF">Hamer_G006326</name>
</gene>
<evidence type="ECO:0000256" key="1">
    <source>
        <dbReference type="SAM" id="SignalP"/>
    </source>
</evidence>
<feature type="signal peptide" evidence="1">
    <location>
        <begin position="1"/>
        <end position="28"/>
    </location>
</feature>
<evidence type="ECO:0000313" key="3">
    <source>
        <dbReference type="Proteomes" id="UP000747542"/>
    </source>
</evidence>
<keyword evidence="1" id="KW-0732">Signal</keyword>
<proteinExistence type="predicted"/>
<accession>A0A8J5MPJ4</accession>
<protein>
    <submittedName>
        <fullName evidence="2">Uncharacterized protein</fullName>
    </submittedName>
</protein>
<organism evidence="2 3">
    <name type="scientific">Homarus americanus</name>
    <name type="common">American lobster</name>
    <dbReference type="NCBI Taxonomy" id="6706"/>
    <lineage>
        <taxon>Eukaryota</taxon>
        <taxon>Metazoa</taxon>
        <taxon>Ecdysozoa</taxon>
        <taxon>Arthropoda</taxon>
        <taxon>Crustacea</taxon>
        <taxon>Multicrustacea</taxon>
        <taxon>Malacostraca</taxon>
        <taxon>Eumalacostraca</taxon>
        <taxon>Eucarida</taxon>
        <taxon>Decapoda</taxon>
        <taxon>Pleocyemata</taxon>
        <taxon>Astacidea</taxon>
        <taxon>Nephropoidea</taxon>
        <taxon>Nephropidae</taxon>
        <taxon>Homarus</taxon>
    </lineage>
</organism>
<dbReference type="AlphaFoldDB" id="A0A8J5MPJ4"/>
<name>A0A8J5MPJ4_HOMAM</name>
<feature type="chain" id="PRO_5035183187" evidence="1">
    <location>
        <begin position="29"/>
        <end position="258"/>
    </location>
</feature>
<comment type="caution">
    <text evidence="2">The sequence shown here is derived from an EMBL/GenBank/DDBJ whole genome shotgun (WGS) entry which is preliminary data.</text>
</comment>
<sequence length="258" mass="28820">MSPITPLLPLHVLLHLLLLLLLPDGGGGGGGGGGSEVTATTEKVLRNMGQVDKVPPAGVIRKHDLPAGDGVDGSLISNRGLRSQEPQMFAERSHTESQIRKALPQDFLSSYGRKWLRLLETSAPRSSQFVREFGLFPSQLFLTWLADERNWGNFDSSAVTSRSRTEVSRQSQYLNAFNSWLKQSKWKNPFLSAVTRSSRREGSRNLLPYFSFDSWFSVFQETFKRDMILNVGKVGGIILLYYLAPDLLSWINNTFGQG</sequence>